<proteinExistence type="predicted"/>
<dbReference type="OrthoDB" id="882797at2"/>
<protein>
    <submittedName>
        <fullName evidence="2">Uncharacterized protein</fullName>
    </submittedName>
</protein>
<dbReference type="RefSeq" id="WP_088841939.1">
    <property type="nucleotide sequence ID" value="NZ_FYEW01000001.1"/>
</dbReference>
<keyword evidence="3" id="KW-1185">Reference proteome</keyword>
<keyword evidence="1" id="KW-0812">Transmembrane</keyword>
<keyword evidence="1" id="KW-1133">Transmembrane helix</keyword>
<evidence type="ECO:0000313" key="3">
    <source>
        <dbReference type="Proteomes" id="UP000198131"/>
    </source>
</evidence>
<organism evidence="2 3">
    <name type="scientific">Hymenobacter gelipurpurascens</name>
    <dbReference type="NCBI Taxonomy" id="89968"/>
    <lineage>
        <taxon>Bacteria</taxon>
        <taxon>Pseudomonadati</taxon>
        <taxon>Bacteroidota</taxon>
        <taxon>Cytophagia</taxon>
        <taxon>Cytophagales</taxon>
        <taxon>Hymenobacteraceae</taxon>
        <taxon>Hymenobacter</taxon>
    </lineage>
</organism>
<dbReference type="Proteomes" id="UP000198131">
    <property type="component" value="Unassembled WGS sequence"/>
</dbReference>
<gene>
    <name evidence="2" type="ORF">SAMN06265337_0618</name>
</gene>
<dbReference type="AlphaFoldDB" id="A0A212T8N8"/>
<evidence type="ECO:0000256" key="1">
    <source>
        <dbReference type="SAM" id="Phobius"/>
    </source>
</evidence>
<reference evidence="3" key="1">
    <citation type="submission" date="2017-06" db="EMBL/GenBank/DDBJ databases">
        <authorList>
            <person name="Varghese N."/>
            <person name="Submissions S."/>
        </authorList>
    </citation>
    <scope>NUCLEOTIDE SEQUENCE [LARGE SCALE GENOMIC DNA]</scope>
    <source>
        <strain evidence="3">DSM 11116</strain>
    </source>
</reference>
<feature type="transmembrane region" description="Helical" evidence="1">
    <location>
        <begin position="12"/>
        <end position="29"/>
    </location>
</feature>
<dbReference type="EMBL" id="FYEW01000001">
    <property type="protein sequence ID" value="SNC62176.1"/>
    <property type="molecule type" value="Genomic_DNA"/>
</dbReference>
<keyword evidence="1" id="KW-0472">Membrane</keyword>
<name>A0A212T8N8_9BACT</name>
<evidence type="ECO:0000313" key="2">
    <source>
        <dbReference type="EMBL" id="SNC62176.1"/>
    </source>
</evidence>
<sequence length="139" mass="15045">MTVNLPPVSEPLLHTGLWALGILLLWFWLRKELTPRVFLSIFETDGVLSARQILAWVLAIYGMAMRAAGRLDNDGLDVCLQASFILFGIGGFVKAAAVVKPSTTVNARKIDAKIDTENMTMNGSASADEANVPPAPKAY</sequence>
<feature type="transmembrane region" description="Helical" evidence="1">
    <location>
        <begin position="80"/>
        <end position="99"/>
    </location>
</feature>
<feature type="transmembrane region" description="Helical" evidence="1">
    <location>
        <begin position="50"/>
        <end position="68"/>
    </location>
</feature>
<accession>A0A212T8N8</accession>